<proteinExistence type="predicted"/>
<gene>
    <name evidence="1" type="ORF">QY95_02883</name>
</gene>
<organism evidence="1 2">
    <name type="scientific">Bacillus thermotolerans</name>
    <name type="common">Quasibacillus thermotolerans</name>
    <dbReference type="NCBI Taxonomy" id="1221996"/>
    <lineage>
        <taxon>Bacteria</taxon>
        <taxon>Bacillati</taxon>
        <taxon>Bacillota</taxon>
        <taxon>Bacilli</taxon>
        <taxon>Bacillales</taxon>
        <taxon>Bacillaceae</taxon>
        <taxon>Bacillus</taxon>
    </lineage>
</organism>
<evidence type="ECO:0000313" key="2">
    <source>
        <dbReference type="Proteomes" id="UP000031563"/>
    </source>
</evidence>
<protein>
    <submittedName>
        <fullName evidence="1">Uncharacterized protein</fullName>
    </submittedName>
</protein>
<comment type="caution">
    <text evidence="1">The sequence shown here is derived from an EMBL/GenBank/DDBJ whole genome shotgun (WGS) entry which is preliminary data.</text>
</comment>
<sequence length="40" mass="4569">MIPLQILPYFELHFSGYGLEKASGVTFAEVLSKLFFFSLK</sequence>
<dbReference type="Proteomes" id="UP000031563">
    <property type="component" value="Unassembled WGS sequence"/>
</dbReference>
<reference evidence="1" key="1">
    <citation type="submission" date="2015-02" db="EMBL/GenBank/DDBJ databases">
        <title>Genome Assembly of Bacillaceae bacterium MTCC 8252.</title>
        <authorList>
            <person name="Verma A."/>
            <person name="Khatri I."/>
            <person name="Mual P."/>
            <person name="Subramanian S."/>
            <person name="Krishnamurthi S."/>
        </authorList>
    </citation>
    <scope>NUCLEOTIDE SEQUENCE [LARGE SCALE GENOMIC DNA]</scope>
    <source>
        <strain evidence="1">MTCC 8252</strain>
    </source>
</reference>
<evidence type="ECO:0000313" key="1">
    <source>
        <dbReference type="EMBL" id="KKB37332.1"/>
    </source>
</evidence>
<dbReference type="STRING" id="1221996.QY95_02883"/>
<name>A0A0F5HWV1_BACTR</name>
<keyword evidence="2" id="KW-1185">Reference proteome</keyword>
<dbReference type="EMBL" id="JWIR02000054">
    <property type="protein sequence ID" value="KKB37332.1"/>
    <property type="molecule type" value="Genomic_DNA"/>
</dbReference>
<accession>A0A0F5HWV1</accession>
<dbReference type="AlphaFoldDB" id="A0A0F5HWV1"/>